<dbReference type="EMBL" id="AXDY01000007">
    <property type="protein sequence ID" value="ERS93036.1"/>
    <property type="molecule type" value="Genomic_DNA"/>
</dbReference>
<comment type="caution">
    <text evidence="1">The sequence shown here is derived from an EMBL/GenBank/DDBJ whole genome shotgun (WGS) entry which is preliminary data.</text>
</comment>
<keyword evidence="2" id="KW-1185">Reference proteome</keyword>
<name>A0ABN0PBV0_STASI</name>
<sequence>METTSINVKYLNSLSDSEETLLNHFQGEWLSQDDTLSLDIRILYSIPSTLEDVYEIKSISTTDDEIALTPTSDSDFVICLKKKDLQHVSYQVINADRMGSSQPYILEKG</sequence>
<organism evidence="1 2">
    <name type="scientific">Staphylococcus simulans UMC-CNS-990</name>
    <dbReference type="NCBI Taxonomy" id="1405498"/>
    <lineage>
        <taxon>Bacteria</taxon>
        <taxon>Bacillati</taxon>
        <taxon>Bacillota</taxon>
        <taxon>Bacilli</taxon>
        <taxon>Bacillales</taxon>
        <taxon>Staphylococcaceae</taxon>
        <taxon>Staphylococcus</taxon>
    </lineage>
</organism>
<evidence type="ECO:0008006" key="3">
    <source>
        <dbReference type="Google" id="ProtNLM"/>
    </source>
</evidence>
<dbReference type="RefSeq" id="WP_002481954.1">
    <property type="nucleotide sequence ID" value="NZ_AXDY01000007.1"/>
</dbReference>
<gene>
    <name evidence="1" type="ORF">SSIM_08815</name>
</gene>
<reference evidence="1 2" key="1">
    <citation type="journal article" date="2013" name="Genome Announc.">
        <title>Draft Genome Sequence of Staphylococcus simulans UMC-CNS-990, Isolated from a Case of Chronic Bovine Mastitis.</title>
        <authorList>
            <person name="Calcutt M.J."/>
            <person name="Foecking M.F."/>
            <person name="Hsieh H.Y."/>
            <person name="Perry J."/>
            <person name="Stewart G.C."/>
            <person name="Middleton J.R."/>
        </authorList>
    </citation>
    <scope>NUCLEOTIDE SEQUENCE [LARGE SCALE GENOMIC DNA]</scope>
    <source>
        <strain evidence="1 2">UMC-CNS-990</strain>
    </source>
</reference>
<dbReference type="InterPro" id="IPR016085">
    <property type="entry name" value="Protease_inh_B-barrel_dom"/>
</dbReference>
<proteinExistence type="predicted"/>
<accession>A0ABN0PBV0</accession>
<dbReference type="Proteomes" id="UP000017131">
    <property type="component" value="Unassembled WGS sequence"/>
</dbReference>
<dbReference type="Gene3D" id="2.40.310.10">
    <property type="entry name" value="beta-Barrel protease inhibitors"/>
    <property type="match status" value="1"/>
</dbReference>
<evidence type="ECO:0000313" key="2">
    <source>
        <dbReference type="Proteomes" id="UP000017131"/>
    </source>
</evidence>
<evidence type="ECO:0000313" key="1">
    <source>
        <dbReference type="EMBL" id="ERS93036.1"/>
    </source>
</evidence>
<dbReference type="GeneID" id="77332124"/>
<dbReference type="InterPro" id="IPR037296">
    <property type="entry name" value="Staphostatin_A/B"/>
</dbReference>
<dbReference type="SUPFAM" id="SSF50882">
    <property type="entry name" value="beta-Barrel protease inhibitors"/>
    <property type="match status" value="1"/>
</dbReference>
<protein>
    <recommendedName>
        <fullName evidence="3">Staphostatin B</fullName>
    </recommendedName>
</protein>